<comment type="subcellular location">
    <subcellularLocation>
        <location evidence="1">Nucleus</location>
    </subcellularLocation>
</comment>
<evidence type="ECO:0000313" key="7">
    <source>
        <dbReference type="EMBL" id="EKD21312.1"/>
    </source>
</evidence>
<evidence type="ECO:0000256" key="5">
    <source>
        <dbReference type="ARBA" id="ARBA00023242"/>
    </source>
</evidence>
<evidence type="ECO:0008006" key="9">
    <source>
        <dbReference type="Google" id="ProtNLM"/>
    </source>
</evidence>
<sequence>MRTRASRPSGATTSTTSRHTEYSLSLPTVPSPDTRQDLVTLQKHHMDMSGDDDVDSLDDAHHDGVERPAVVEKRRITLKQAEELLLKFRKKDSFFPFVQIPLEATIPSLSRTSPFLLLAVLTAASLDDPLLHHQINHEFCRVLGSQVLRQGKKSLDFLQGLLVYIAWFPAHVNPRDTTITFMYMHLAIDLLIELGLDQESPSPTKNTAITTTGLVKGDKFTPAARRTYLACYYTSSAAEILFPTLKVGWRKPNNRHYRDLLDNHSPELMHEELQTEIGSLVRLQRLSERIGETNSPNTSSAQDPQTEALTAEINIQVFLRELQDWQACTSEAIKSLMGVHGPVHPRRVSPHVSHGAATGLGAGGGAERGPPRDVA</sequence>
<evidence type="ECO:0000313" key="8">
    <source>
        <dbReference type="Proteomes" id="UP000006753"/>
    </source>
</evidence>
<accession>K1X8D0</accession>
<dbReference type="HOGENOM" id="CLU_737850_0_0_1"/>
<feature type="region of interest" description="Disordered" evidence="6">
    <location>
        <begin position="344"/>
        <end position="375"/>
    </location>
</feature>
<evidence type="ECO:0000256" key="4">
    <source>
        <dbReference type="ARBA" id="ARBA00023163"/>
    </source>
</evidence>
<reference evidence="7 8" key="1">
    <citation type="journal article" date="2012" name="BMC Genomics">
        <title>Sequencing the genome of Marssonina brunnea reveals fungus-poplar co-evolution.</title>
        <authorList>
            <person name="Zhu S."/>
            <person name="Cao Y.-Z."/>
            <person name="Jiang C."/>
            <person name="Tan B.-Y."/>
            <person name="Wang Z."/>
            <person name="Feng S."/>
            <person name="Zhang L."/>
            <person name="Su X.-H."/>
            <person name="Brejova B."/>
            <person name="Vinar T."/>
            <person name="Xu M."/>
            <person name="Wang M.-X."/>
            <person name="Zhang S.-G."/>
            <person name="Huang M.-R."/>
            <person name="Wu R."/>
            <person name="Zhou Y."/>
        </authorList>
    </citation>
    <scope>NUCLEOTIDE SEQUENCE [LARGE SCALE GENOMIC DNA]</scope>
    <source>
        <strain evidence="7 8">MB_m1</strain>
    </source>
</reference>
<evidence type="ECO:0000256" key="3">
    <source>
        <dbReference type="ARBA" id="ARBA00023125"/>
    </source>
</evidence>
<protein>
    <recommendedName>
        <fullName evidence="9">C6 transcription factor</fullName>
    </recommendedName>
</protein>
<dbReference type="InParanoid" id="K1X8D0"/>
<dbReference type="GO" id="GO:0005634">
    <property type="term" value="C:nucleus"/>
    <property type="evidence" value="ECO:0007669"/>
    <property type="project" value="UniProtKB-SubCell"/>
</dbReference>
<dbReference type="PANTHER" id="PTHR31845:SF10">
    <property type="entry name" value="ZN(II)2CYS6 TRANSCRIPTION FACTOR (EUROFUNG)"/>
    <property type="match status" value="1"/>
</dbReference>
<feature type="compositionally biased region" description="Polar residues" evidence="6">
    <location>
        <begin position="9"/>
        <end position="34"/>
    </location>
</feature>
<keyword evidence="5" id="KW-0539">Nucleus</keyword>
<keyword evidence="8" id="KW-1185">Reference proteome</keyword>
<proteinExistence type="predicted"/>
<evidence type="ECO:0000256" key="2">
    <source>
        <dbReference type="ARBA" id="ARBA00023015"/>
    </source>
</evidence>
<dbReference type="OMA" id="RTYLACY"/>
<feature type="region of interest" description="Disordered" evidence="6">
    <location>
        <begin position="1"/>
        <end position="34"/>
    </location>
</feature>
<evidence type="ECO:0000256" key="6">
    <source>
        <dbReference type="SAM" id="MobiDB-lite"/>
    </source>
</evidence>
<dbReference type="KEGG" id="mbe:MBM_00425"/>
<dbReference type="eggNOG" id="ENOG502SNUJ">
    <property type="taxonomic scope" value="Eukaryota"/>
</dbReference>
<dbReference type="GO" id="GO:0000981">
    <property type="term" value="F:DNA-binding transcription factor activity, RNA polymerase II-specific"/>
    <property type="evidence" value="ECO:0007669"/>
    <property type="project" value="TreeGrafter"/>
</dbReference>
<keyword evidence="4" id="KW-0804">Transcription</keyword>
<dbReference type="EMBL" id="JH921428">
    <property type="protein sequence ID" value="EKD21312.1"/>
    <property type="molecule type" value="Genomic_DNA"/>
</dbReference>
<dbReference type="PANTHER" id="PTHR31845">
    <property type="entry name" value="FINGER DOMAIN PROTEIN, PUTATIVE-RELATED"/>
    <property type="match status" value="1"/>
</dbReference>
<dbReference type="InterPro" id="IPR051089">
    <property type="entry name" value="prtT"/>
</dbReference>
<evidence type="ECO:0000256" key="1">
    <source>
        <dbReference type="ARBA" id="ARBA00004123"/>
    </source>
</evidence>
<dbReference type="GO" id="GO:0000976">
    <property type="term" value="F:transcription cis-regulatory region binding"/>
    <property type="evidence" value="ECO:0007669"/>
    <property type="project" value="TreeGrafter"/>
</dbReference>
<organism evidence="7 8">
    <name type="scientific">Marssonina brunnea f. sp. multigermtubi (strain MB_m1)</name>
    <name type="common">Marssonina leaf spot fungus</name>
    <dbReference type="NCBI Taxonomy" id="1072389"/>
    <lineage>
        <taxon>Eukaryota</taxon>
        <taxon>Fungi</taxon>
        <taxon>Dikarya</taxon>
        <taxon>Ascomycota</taxon>
        <taxon>Pezizomycotina</taxon>
        <taxon>Leotiomycetes</taxon>
        <taxon>Helotiales</taxon>
        <taxon>Drepanopezizaceae</taxon>
        <taxon>Drepanopeziza</taxon>
    </lineage>
</organism>
<dbReference type="Proteomes" id="UP000006753">
    <property type="component" value="Unassembled WGS sequence"/>
</dbReference>
<keyword evidence="2" id="KW-0805">Transcription regulation</keyword>
<dbReference type="AlphaFoldDB" id="K1X8D0"/>
<gene>
    <name evidence="7" type="ORF">MBM_00425</name>
</gene>
<name>K1X8D0_MARBU</name>
<keyword evidence="3" id="KW-0238">DNA-binding</keyword>
<dbReference type="OrthoDB" id="5424793at2759"/>
<feature type="compositionally biased region" description="Gly residues" evidence="6">
    <location>
        <begin position="358"/>
        <end position="367"/>
    </location>
</feature>